<evidence type="ECO:0000313" key="3">
    <source>
        <dbReference type="Proteomes" id="UP000252733"/>
    </source>
</evidence>
<dbReference type="Gene3D" id="3.90.930.1">
    <property type="match status" value="1"/>
</dbReference>
<dbReference type="EMBL" id="QPIZ01000006">
    <property type="protein sequence ID" value="RCW37451.1"/>
    <property type="molecule type" value="Genomic_DNA"/>
</dbReference>
<dbReference type="AlphaFoldDB" id="A0A2T0XLE2"/>
<dbReference type="OrthoDB" id="1118427at2"/>
<dbReference type="InterPro" id="IPR011652">
    <property type="entry name" value="MORN_2"/>
</dbReference>
<evidence type="ECO:0000256" key="1">
    <source>
        <dbReference type="SAM" id="SignalP"/>
    </source>
</evidence>
<evidence type="ECO:0000313" key="2">
    <source>
        <dbReference type="EMBL" id="RCW37451.1"/>
    </source>
</evidence>
<dbReference type="Gene3D" id="2.20.110.10">
    <property type="entry name" value="Histone H3 K4-specific methyltransferase SET7/9 N-terminal domain"/>
    <property type="match status" value="1"/>
</dbReference>
<comment type="caution">
    <text evidence="2">The sequence shown here is derived from an EMBL/GenBank/DDBJ whole genome shotgun (WGS) entry which is preliminary data.</text>
</comment>
<proteinExistence type="predicted"/>
<dbReference type="STRING" id="1168289.GCA_000259075_03904"/>
<dbReference type="Proteomes" id="UP000252733">
    <property type="component" value="Unassembled WGS sequence"/>
</dbReference>
<sequence length="259" mass="29999">MKQTIVIILFLIFSLPSTVGSQGVKTAPNQTNENNHRTGLWELYYDSGELKESGTYADGQRTGLWKSFYKTGSLKHEITYENGMAKGPARFFYRDGQIWEEGYWDIDHWKGEYTLYHANGQKFYEWNYNDAGKRTGEQKYFHANGEVQYSGEWKNGKANGEVSVFNDQGQLLEKREYTDEGFNKSTVVTSRPENTDEDPDRKILPFYGTGHYTLQSMDGLTIKEGYFRDGILQDGKHFIYNNRDSLIETRIVENGKYVK</sequence>
<reference evidence="2 3" key="1">
    <citation type="submission" date="2018-07" db="EMBL/GenBank/DDBJ databases">
        <title>Freshwater and sediment microbial communities from various areas in North America, analyzing microbe dynamics in response to fracking.</title>
        <authorList>
            <person name="Lamendella R."/>
        </authorList>
    </citation>
    <scope>NUCLEOTIDE SEQUENCE [LARGE SCALE GENOMIC DNA]</scope>
    <source>
        <strain evidence="2 3">160A</strain>
    </source>
</reference>
<organism evidence="2 3">
    <name type="scientific">Marinilabilia salmonicolor</name>
    <dbReference type="NCBI Taxonomy" id="989"/>
    <lineage>
        <taxon>Bacteria</taxon>
        <taxon>Pseudomonadati</taxon>
        <taxon>Bacteroidota</taxon>
        <taxon>Bacteroidia</taxon>
        <taxon>Marinilabiliales</taxon>
        <taxon>Marinilabiliaceae</taxon>
        <taxon>Marinilabilia</taxon>
    </lineage>
</organism>
<gene>
    <name evidence="2" type="ORF">DFO77_106145</name>
</gene>
<keyword evidence="1" id="KW-0732">Signal</keyword>
<feature type="signal peptide" evidence="1">
    <location>
        <begin position="1"/>
        <end position="21"/>
    </location>
</feature>
<protein>
    <submittedName>
        <fullName evidence="2">Antitoxin component YwqK of YwqJK toxin-antitoxin module</fullName>
    </submittedName>
</protein>
<keyword evidence="3" id="KW-1185">Reference proteome</keyword>
<accession>A0A2T0XLE2</accession>
<feature type="chain" id="PRO_5030056659" evidence="1">
    <location>
        <begin position="22"/>
        <end position="259"/>
    </location>
</feature>
<dbReference type="RefSeq" id="WP_106153118.1">
    <property type="nucleotide sequence ID" value="NZ_PVTS01000008.1"/>
</dbReference>
<name>A0A2T0XLE2_9BACT</name>
<dbReference type="Pfam" id="PF07661">
    <property type="entry name" value="MORN_2"/>
    <property type="match status" value="5"/>
</dbReference>
<dbReference type="SUPFAM" id="SSF82185">
    <property type="entry name" value="Histone H3 K4-specific methyltransferase SET7/9 N-terminal domain"/>
    <property type="match status" value="2"/>
</dbReference>